<feature type="transmembrane region" description="Helical" evidence="6">
    <location>
        <begin position="89"/>
        <end position="108"/>
    </location>
</feature>
<evidence type="ECO:0000256" key="6">
    <source>
        <dbReference type="SAM" id="Phobius"/>
    </source>
</evidence>
<gene>
    <name evidence="8" type="ORF">ABID29_001734</name>
</gene>
<feature type="transmembrane region" description="Helical" evidence="6">
    <location>
        <begin position="129"/>
        <end position="152"/>
    </location>
</feature>
<evidence type="ECO:0000256" key="5">
    <source>
        <dbReference type="ARBA" id="ARBA00023136"/>
    </source>
</evidence>
<dbReference type="InterPro" id="IPR051790">
    <property type="entry name" value="Cytochrome_c-biogenesis_DsbD"/>
</dbReference>
<evidence type="ECO:0000259" key="7">
    <source>
        <dbReference type="Pfam" id="PF02683"/>
    </source>
</evidence>
<name>A0ABV2FJ62_9STRE</name>
<keyword evidence="5 6" id="KW-0472">Membrane</keyword>
<evidence type="ECO:0000313" key="9">
    <source>
        <dbReference type="Proteomes" id="UP001549122"/>
    </source>
</evidence>
<dbReference type="RefSeq" id="WP_354365741.1">
    <property type="nucleotide sequence ID" value="NZ_JBEPLO010000019.1"/>
</dbReference>
<reference evidence="8 9" key="1">
    <citation type="submission" date="2024-06" db="EMBL/GenBank/DDBJ databases">
        <title>Genomic Encyclopedia of Type Strains, Phase IV (KMG-IV): sequencing the most valuable type-strain genomes for metagenomic binning, comparative biology and taxonomic classification.</title>
        <authorList>
            <person name="Goeker M."/>
        </authorList>
    </citation>
    <scope>NUCLEOTIDE SEQUENCE [LARGE SCALE GENOMIC DNA]</scope>
    <source>
        <strain evidence="8 9">DSM 28303</strain>
    </source>
</reference>
<feature type="transmembrane region" description="Helical" evidence="6">
    <location>
        <begin position="6"/>
        <end position="36"/>
    </location>
</feature>
<feature type="transmembrane region" description="Helical" evidence="6">
    <location>
        <begin position="172"/>
        <end position="194"/>
    </location>
</feature>
<dbReference type="PANTHER" id="PTHR31272:SF4">
    <property type="entry name" value="CYTOCHROME C-TYPE BIOGENESIS PROTEIN HI_1454-RELATED"/>
    <property type="match status" value="1"/>
</dbReference>
<proteinExistence type="inferred from homology"/>
<dbReference type="EMBL" id="JBEPLO010000019">
    <property type="protein sequence ID" value="MET3558608.1"/>
    <property type="molecule type" value="Genomic_DNA"/>
</dbReference>
<dbReference type="Proteomes" id="UP001549122">
    <property type="component" value="Unassembled WGS sequence"/>
</dbReference>
<keyword evidence="3 6" id="KW-0812">Transmembrane</keyword>
<comment type="subcellular location">
    <subcellularLocation>
        <location evidence="1">Membrane</location>
        <topology evidence="1">Multi-pass membrane protein</topology>
    </subcellularLocation>
</comment>
<comment type="similarity">
    <text evidence="2">Belongs to the DsbD family.</text>
</comment>
<sequence>MGTSLVFMFSVFVAGILSFFSPCIFPLLLVYLGILLDESKDRTVSLFGFSINWYSLLKTVAFMAGLSSVFLLLGFGAASLGSLFNSPTFRVVMGLIIIVLGLHQMEWINIAGLQKQKQLRFNFQTKNGVLSAFLLGLTFSFGWTPCVGPVLGSVLGLAASGGGSSVQGGLLLLVYTLGLSLPFLLITLSSSALVKQFKKLKPHMVTMKKVGGALIILMGIILVLGKVDAITVFFETIFN</sequence>
<protein>
    <submittedName>
        <fullName evidence="8">Cytochrome c-type biogenesis protein</fullName>
    </submittedName>
</protein>
<evidence type="ECO:0000256" key="1">
    <source>
        <dbReference type="ARBA" id="ARBA00004141"/>
    </source>
</evidence>
<dbReference type="PANTHER" id="PTHR31272">
    <property type="entry name" value="CYTOCHROME C-TYPE BIOGENESIS PROTEIN HI_1454-RELATED"/>
    <property type="match status" value="1"/>
</dbReference>
<evidence type="ECO:0000313" key="8">
    <source>
        <dbReference type="EMBL" id="MET3558608.1"/>
    </source>
</evidence>
<dbReference type="InterPro" id="IPR003834">
    <property type="entry name" value="Cyt_c_assmbl_TM_dom"/>
</dbReference>
<keyword evidence="4 6" id="KW-1133">Transmembrane helix</keyword>
<accession>A0ABV2FJ62</accession>
<evidence type="ECO:0000256" key="3">
    <source>
        <dbReference type="ARBA" id="ARBA00022692"/>
    </source>
</evidence>
<evidence type="ECO:0000256" key="4">
    <source>
        <dbReference type="ARBA" id="ARBA00022989"/>
    </source>
</evidence>
<feature type="transmembrane region" description="Helical" evidence="6">
    <location>
        <begin position="214"/>
        <end position="234"/>
    </location>
</feature>
<dbReference type="Pfam" id="PF02683">
    <property type="entry name" value="DsbD_TM"/>
    <property type="match status" value="1"/>
</dbReference>
<keyword evidence="9" id="KW-1185">Reference proteome</keyword>
<evidence type="ECO:0000256" key="2">
    <source>
        <dbReference type="ARBA" id="ARBA00006143"/>
    </source>
</evidence>
<feature type="domain" description="Cytochrome C biogenesis protein transmembrane" evidence="7">
    <location>
        <begin position="6"/>
        <end position="223"/>
    </location>
</feature>
<feature type="transmembrane region" description="Helical" evidence="6">
    <location>
        <begin position="56"/>
        <end position="77"/>
    </location>
</feature>
<comment type="caution">
    <text evidence="8">The sequence shown here is derived from an EMBL/GenBank/DDBJ whole genome shotgun (WGS) entry which is preliminary data.</text>
</comment>
<organism evidence="8 9">
    <name type="scientific">Streptococcus rupicaprae</name>
    <dbReference type="NCBI Taxonomy" id="759619"/>
    <lineage>
        <taxon>Bacteria</taxon>
        <taxon>Bacillati</taxon>
        <taxon>Bacillota</taxon>
        <taxon>Bacilli</taxon>
        <taxon>Lactobacillales</taxon>
        <taxon>Streptococcaceae</taxon>
        <taxon>Streptococcus</taxon>
    </lineage>
</organism>